<protein>
    <submittedName>
        <fullName evidence="2">Uncharacterized protein</fullName>
    </submittedName>
</protein>
<name>A0A4P9VMU6_9GAMM</name>
<feature type="region of interest" description="Disordered" evidence="1">
    <location>
        <begin position="218"/>
        <end position="238"/>
    </location>
</feature>
<reference evidence="2 3" key="1">
    <citation type="submission" date="2017-04" db="EMBL/GenBank/DDBJ databases">
        <title>Draft genome sequence of Zooshikella ganghwensis VG4 isolated from Red Sea sediments.</title>
        <authorList>
            <person name="Rehman Z."/>
            <person name="Alam I."/>
            <person name="Kamau A."/>
            <person name="Bajic V."/>
            <person name="Leiknes T."/>
        </authorList>
    </citation>
    <scope>NUCLEOTIDE SEQUENCE [LARGE SCALE GENOMIC DNA]</scope>
    <source>
        <strain evidence="2 3">VG4</strain>
    </source>
</reference>
<dbReference type="Proteomes" id="UP000257039">
    <property type="component" value="Unassembled WGS sequence"/>
</dbReference>
<dbReference type="RefSeq" id="WP_094786762.1">
    <property type="nucleotide sequence ID" value="NZ_NDXW01000001.1"/>
</dbReference>
<comment type="caution">
    <text evidence="2">The sequence shown here is derived from an EMBL/GenBank/DDBJ whole genome shotgun (WGS) entry which is preliminary data.</text>
</comment>
<feature type="compositionally biased region" description="Polar residues" evidence="1">
    <location>
        <begin position="44"/>
        <end position="65"/>
    </location>
</feature>
<organism evidence="2 3">
    <name type="scientific">Zooshikella ganghwensis</name>
    <dbReference type="NCBI Taxonomy" id="202772"/>
    <lineage>
        <taxon>Bacteria</taxon>
        <taxon>Pseudomonadati</taxon>
        <taxon>Pseudomonadota</taxon>
        <taxon>Gammaproteobacteria</taxon>
        <taxon>Oceanospirillales</taxon>
        <taxon>Zooshikellaceae</taxon>
        <taxon>Zooshikella</taxon>
    </lineage>
</organism>
<sequence>MTKHLTTAVVALIVGAIAVIIFYQPSDDGAIPKPVAQTPEPKEQTTQSSQTPASEQITAAATTPEQNLKDQKPINVAEIDAALMQKGSVDYGPIKAWELDEQNPIVEENGLHVAHAQINTGVIENFAVGQTLSLPLPHINDVVDMKLTSTRNAIDDVNVWTGQKVNGESFETVSISRGSQQTYMTVATAAGVYTVTIDNISGNTTIIDDSEITYLNSQKGTDAVTPPSIEEVPPENPS</sequence>
<proteinExistence type="predicted"/>
<feature type="region of interest" description="Disordered" evidence="1">
    <location>
        <begin position="32"/>
        <end position="65"/>
    </location>
</feature>
<evidence type="ECO:0000256" key="1">
    <source>
        <dbReference type="SAM" id="MobiDB-lite"/>
    </source>
</evidence>
<evidence type="ECO:0000313" key="2">
    <source>
        <dbReference type="EMBL" id="RDH43430.1"/>
    </source>
</evidence>
<dbReference type="AlphaFoldDB" id="A0A4P9VMU6"/>
<dbReference type="EMBL" id="NDXW01000001">
    <property type="protein sequence ID" value="RDH43430.1"/>
    <property type="molecule type" value="Genomic_DNA"/>
</dbReference>
<accession>A0A4P9VMU6</accession>
<evidence type="ECO:0000313" key="3">
    <source>
        <dbReference type="Proteomes" id="UP000257039"/>
    </source>
</evidence>
<keyword evidence="3" id="KW-1185">Reference proteome</keyword>
<gene>
    <name evidence="2" type="ORF">B9G39_08240</name>
</gene>